<gene>
    <name evidence="2" type="ORF">BO99DRAFT_415496</name>
</gene>
<dbReference type="STRING" id="1450538.A0A2V5GX85"/>
<dbReference type="PANTHER" id="PTHR47843">
    <property type="entry name" value="BTB DOMAIN-CONTAINING PROTEIN-RELATED"/>
    <property type="match status" value="1"/>
</dbReference>
<proteinExistence type="predicted"/>
<keyword evidence="3" id="KW-1185">Reference proteome</keyword>
<dbReference type="OMA" id="FHTIRIV"/>
<dbReference type="InterPro" id="IPR011333">
    <property type="entry name" value="SKP1/BTB/POZ_sf"/>
</dbReference>
<sequence length="347" mass="39742">MDTKFAEIISSRLFTFVVGAEETRITVHYKVLASLSSELGDLLSAQVVRGVSELDWPDVDEGTFIRLCEYAYVGDYTPPPSFYRVPQPSDTTDQSPLDAHASPFIPVLSSDTKRIYSKSWRPQASSSVPRLSNVENKTSGQSRRPPARSNTLDRSVSQPDTGSEAVARDLPWIFQPSSTRDAFKHLHSSLTAKQSQAYEARKEAYAPSKIPPNRRKIRTPDLLGHVRLYVLAEQYDIAPLRDLVLGKLATLLEDLELFEDHVHNLIKVVRVSYLFTLTRDDERSCLQNLLVTYCFSRLKQLSESAEFQQLGREEGQFTVDLRQKRYNWRLRWGQWDWCKRPDPFELA</sequence>
<dbReference type="AlphaFoldDB" id="A0A2V5GX85"/>
<dbReference type="Proteomes" id="UP000249829">
    <property type="component" value="Unassembled WGS sequence"/>
</dbReference>
<feature type="compositionally biased region" description="Polar residues" evidence="1">
    <location>
        <begin position="126"/>
        <end position="161"/>
    </location>
</feature>
<dbReference type="EMBL" id="KZ825176">
    <property type="protein sequence ID" value="PYI16005.1"/>
    <property type="molecule type" value="Genomic_DNA"/>
</dbReference>
<evidence type="ECO:0000256" key="1">
    <source>
        <dbReference type="SAM" id="MobiDB-lite"/>
    </source>
</evidence>
<dbReference type="Gene3D" id="3.30.710.10">
    <property type="entry name" value="Potassium Channel Kv1.1, Chain A"/>
    <property type="match status" value="1"/>
</dbReference>
<feature type="region of interest" description="Disordered" evidence="1">
    <location>
        <begin position="82"/>
        <end position="103"/>
    </location>
</feature>
<reference evidence="2 3" key="1">
    <citation type="submission" date="2018-02" db="EMBL/GenBank/DDBJ databases">
        <title>The genomes of Aspergillus section Nigri reveals drivers in fungal speciation.</title>
        <authorList>
            <consortium name="DOE Joint Genome Institute"/>
            <person name="Vesth T.C."/>
            <person name="Nybo J."/>
            <person name="Theobald S."/>
            <person name="Brandl J."/>
            <person name="Frisvad J.C."/>
            <person name="Nielsen K.F."/>
            <person name="Lyhne E.K."/>
            <person name="Kogle M.E."/>
            <person name="Kuo A."/>
            <person name="Riley R."/>
            <person name="Clum A."/>
            <person name="Nolan M."/>
            <person name="Lipzen A."/>
            <person name="Salamov A."/>
            <person name="Henrissat B."/>
            <person name="Wiebenga A."/>
            <person name="De vries R.P."/>
            <person name="Grigoriev I.V."/>
            <person name="Mortensen U.H."/>
            <person name="Andersen M.R."/>
            <person name="Baker S.E."/>
        </authorList>
    </citation>
    <scope>NUCLEOTIDE SEQUENCE [LARGE SCALE GENOMIC DNA]</scope>
    <source>
        <strain evidence="2 3">CBS 115571</strain>
    </source>
</reference>
<evidence type="ECO:0000313" key="2">
    <source>
        <dbReference type="EMBL" id="PYI16005.1"/>
    </source>
</evidence>
<protein>
    <recommendedName>
        <fullName evidence="4">BTB domain-containing protein</fullName>
    </recommendedName>
</protein>
<evidence type="ECO:0000313" key="3">
    <source>
        <dbReference type="Proteomes" id="UP000249829"/>
    </source>
</evidence>
<evidence type="ECO:0008006" key="4">
    <source>
        <dbReference type="Google" id="ProtNLM"/>
    </source>
</evidence>
<accession>A0A2V5GX85</accession>
<organism evidence="2 3">
    <name type="scientific">Aspergillus violaceofuscus (strain CBS 115571)</name>
    <dbReference type="NCBI Taxonomy" id="1450538"/>
    <lineage>
        <taxon>Eukaryota</taxon>
        <taxon>Fungi</taxon>
        <taxon>Dikarya</taxon>
        <taxon>Ascomycota</taxon>
        <taxon>Pezizomycotina</taxon>
        <taxon>Eurotiomycetes</taxon>
        <taxon>Eurotiomycetidae</taxon>
        <taxon>Eurotiales</taxon>
        <taxon>Aspergillaceae</taxon>
        <taxon>Aspergillus</taxon>
    </lineage>
</organism>
<feature type="region of interest" description="Disordered" evidence="1">
    <location>
        <begin position="126"/>
        <end position="163"/>
    </location>
</feature>
<name>A0A2V5GX85_ASPV1</name>